<reference evidence="6 7" key="1">
    <citation type="journal article" date="2011" name="J. Bacteriol.">
        <title>Draft genome sequence of the thermoalkaliphilic Caldalkalibacillus thermarum strain TA2.A1.</title>
        <authorList>
            <person name="Kalamorz F."/>
            <person name="Keis S."/>
            <person name="McMillan D.G."/>
            <person name="Olsson K."/>
            <person name="Stanton J.A."/>
            <person name="Stockwell P."/>
            <person name="Black M.A."/>
            <person name="Klingeman D.M."/>
            <person name="Land M.L."/>
            <person name="Han C.S."/>
            <person name="Martin S.L."/>
            <person name="Becher S.A."/>
            <person name="Peddie C.J."/>
            <person name="Morgan H.W."/>
            <person name="Matthies D."/>
            <person name="Preiss L."/>
            <person name="Meier T."/>
            <person name="Brown S.D."/>
            <person name="Cook G.M."/>
        </authorList>
    </citation>
    <scope>NUCLEOTIDE SEQUENCE [LARGE SCALE GENOMIC DNA]</scope>
    <source>
        <strain evidence="6 7">TA2.A1</strain>
    </source>
</reference>
<gene>
    <name evidence="6" type="ORF">CathTA2_0647</name>
</gene>
<keyword evidence="4" id="KW-0788">Thiol protease</keyword>
<dbReference type="InterPro" id="IPR038765">
    <property type="entry name" value="Papain-like_cys_pep_sf"/>
</dbReference>
<dbReference type="PANTHER" id="PTHR47053:SF3">
    <property type="entry name" value="GAMMA-D-GLUTAMYL-L-LYSINE DIPEPTIDYL-PEPTIDASE"/>
    <property type="match status" value="1"/>
</dbReference>
<dbReference type="Pfam" id="PF18348">
    <property type="entry name" value="SH3_16"/>
    <property type="match status" value="1"/>
</dbReference>
<dbReference type="Pfam" id="PF23795">
    <property type="entry name" value="SH3_YKFC_2nd"/>
    <property type="match status" value="1"/>
</dbReference>
<evidence type="ECO:0000256" key="2">
    <source>
        <dbReference type="ARBA" id="ARBA00022670"/>
    </source>
</evidence>
<dbReference type="InterPro" id="IPR057812">
    <property type="entry name" value="SH3_YKFC_2nd"/>
</dbReference>
<dbReference type="InterPro" id="IPR041382">
    <property type="entry name" value="SH3_16"/>
</dbReference>
<dbReference type="Pfam" id="PF00877">
    <property type="entry name" value="NLPC_P60"/>
    <property type="match status" value="1"/>
</dbReference>
<dbReference type="AlphaFoldDB" id="F5L4D5"/>
<evidence type="ECO:0000256" key="1">
    <source>
        <dbReference type="ARBA" id="ARBA00007074"/>
    </source>
</evidence>
<evidence type="ECO:0000256" key="4">
    <source>
        <dbReference type="ARBA" id="ARBA00022807"/>
    </source>
</evidence>
<organism evidence="6 7">
    <name type="scientific">Caldalkalibacillus thermarum (strain TA2.A1)</name>
    <dbReference type="NCBI Taxonomy" id="986075"/>
    <lineage>
        <taxon>Bacteria</taxon>
        <taxon>Bacillati</taxon>
        <taxon>Bacillota</taxon>
        <taxon>Bacilli</taxon>
        <taxon>Bacillales</taxon>
        <taxon>Bacillaceae</taxon>
        <taxon>Caldalkalibacillus</taxon>
    </lineage>
</organism>
<keyword evidence="3" id="KW-0378">Hydrolase</keyword>
<proteinExistence type="inferred from homology"/>
<dbReference type="Gene3D" id="2.30.30.40">
    <property type="entry name" value="SH3 Domains"/>
    <property type="match status" value="2"/>
</dbReference>
<sequence>MYMKPKHEEVKTKKMVVCVSVATVWTEPDSPRFIDQLALNNPVDIRGWLTSMTLDERLKLCTDNLVQTQALYGTVVHVLEEQEQWAKVVIPIQPSRKDERGYPGWMPLRQLSSVPVDYEEQPWMAEVTSATTVLFATLQDLKRNNHNNGMEVSFLTRLPVINQGHAGRSLTETMAAGYVEVLTPHGPRFLKADHVRVFHGQTSLIPSSGDAIVETAKKFLDLPYLWGGMSAFGYDCSGFAYSVYRYHGITLPRDASDQVQVGTPVGRNELEAGDLLFFAYEQGRGSVHHVGIYAGDDHMIHSPKTGKSIEIIPLKNSVYEQEFCGGRRYISSPHVSPIL</sequence>
<dbReference type="PANTHER" id="PTHR47053">
    <property type="entry name" value="MUREIN DD-ENDOPEPTIDASE MEPH-RELATED"/>
    <property type="match status" value="1"/>
</dbReference>
<evidence type="ECO:0000313" key="6">
    <source>
        <dbReference type="EMBL" id="EGL83807.1"/>
    </source>
</evidence>
<accession>F5L4D5</accession>
<dbReference type="InterPro" id="IPR051202">
    <property type="entry name" value="Peptidase_C40"/>
</dbReference>
<evidence type="ECO:0000256" key="3">
    <source>
        <dbReference type="ARBA" id="ARBA00022801"/>
    </source>
</evidence>
<dbReference type="GO" id="GO:0006508">
    <property type="term" value="P:proteolysis"/>
    <property type="evidence" value="ECO:0007669"/>
    <property type="project" value="UniProtKB-KW"/>
</dbReference>
<evidence type="ECO:0000313" key="7">
    <source>
        <dbReference type="Proteomes" id="UP000010716"/>
    </source>
</evidence>
<evidence type="ECO:0000259" key="5">
    <source>
        <dbReference type="PROSITE" id="PS51935"/>
    </source>
</evidence>
<dbReference type="InterPro" id="IPR000064">
    <property type="entry name" value="NLP_P60_dom"/>
</dbReference>
<dbReference type="GO" id="GO:0008234">
    <property type="term" value="F:cysteine-type peptidase activity"/>
    <property type="evidence" value="ECO:0007669"/>
    <property type="project" value="UniProtKB-KW"/>
</dbReference>
<dbReference type="PROSITE" id="PS51935">
    <property type="entry name" value="NLPC_P60"/>
    <property type="match status" value="1"/>
</dbReference>
<comment type="similarity">
    <text evidence="1">Belongs to the peptidase C40 family.</text>
</comment>
<comment type="caution">
    <text evidence="6">The sequence shown here is derived from an EMBL/GenBank/DDBJ whole genome shotgun (WGS) entry which is preliminary data.</text>
</comment>
<dbReference type="Proteomes" id="UP000010716">
    <property type="component" value="Unassembled WGS sequence"/>
</dbReference>
<dbReference type="EMBL" id="AFCE01000081">
    <property type="protein sequence ID" value="EGL83807.1"/>
    <property type="molecule type" value="Genomic_DNA"/>
</dbReference>
<dbReference type="Gene3D" id="3.90.1720.10">
    <property type="entry name" value="endopeptidase domain like (from Nostoc punctiforme)"/>
    <property type="match status" value="1"/>
</dbReference>
<protein>
    <submittedName>
        <fullName evidence="6">NLP/P60 protein</fullName>
    </submittedName>
</protein>
<dbReference type="eggNOG" id="COG0791">
    <property type="taxonomic scope" value="Bacteria"/>
</dbReference>
<feature type="domain" description="NlpC/P60" evidence="5">
    <location>
        <begin position="206"/>
        <end position="330"/>
    </location>
</feature>
<dbReference type="SUPFAM" id="SSF54001">
    <property type="entry name" value="Cysteine proteinases"/>
    <property type="match status" value="1"/>
</dbReference>
<name>F5L4D5_CALTT</name>
<keyword evidence="2" id="KW-0645">Protease</keyword>